<dbReference type="EMBL" id="JACHXI010000002">
    <property type="protein sequence ID" value="MBB3102288.1"/>
    <property type="molecule type" value="Genomic_DNA"/>
</dbReference>
<evidence type="ECO:0000313" key="2">
    <source>
        <dbReference type="EMBL" id="MBB3102288.1"/>
    </source>
</evidence>
<accession>A0A839SZH3</accession>
<feature type="region of interest" description="Disordered" evidence="1">
    <location>
        <begin position="1"/>
        <end position="43"/>
    </location>
</feature>
<keyword evidence="3" id="KW-1185">Reference proteome</keyword>
<proteinExistence type="predicted"/>
<dbReference type="RefSeq" id="WP_183165286.1">
    <property type="nucleotide sequence ID" value="NZ_JACHXI010000002.1"/>
</dbReference>
<evidence type="ECO:0000313" key="3">
    <source>
        <dbReference type="Proteomes" id="UP000549250"/>
    </source>
</evidence>
<name>A0A839SZH3_AZOMA</name>
<feature type="compositionally biased region" description="Basic and acidic residues" evidence="1">
    <location>
        <begin position="21"/>
        <end position="41"/>
    </location>
</feature>
<reference evidence="2 3" key="1">
    <citation type="submission" date="2020-08" db="EMBL/GenBank/DDBJ databases">
        <title>Genomic Encyclopedia of Type Strains, Phase III (KMG-III): the genomes of soil and plant-associated and newly described type strains.</title>
        <authorList>
            <person name="Whitman W."/>
        </authorList>
    </citation>
    <scope>NUCLEOTIDE SEQUENCE [LARGE SCALE GENOMIC DNA]</scope>
    <source>
        <strain evidence="2 3">CECT 4462</strain>
    </source>
</reference>
<protein>
    <submittedName>
        <fullName evidence="2">Uncharacterized protein</fullName>
    </submittedName>
</protein>
<feature type="compositionally biased region" description="Polar residues" evidence="1">
    <location>
        <begin position="1"/>
        <end position="11"/>
    </location>
</feature>
<dbReference type="Proteomes" id="UP000549250">
    <property type="component" value="Unassembled WGS sequence"/>
</dbReference>
<comment type="caution">
    <text evidence="2">The sequence shown here is derived from an EMBL/GenBank/DDBJ whole genome shotgun (WGS) entry which is preliminary data.</text>
</comment>
<gene>
    <name evidence="2" type="ORF">FHR87_000661</name>
</gene>
<evidence type="ECO:0000256" key="1">
    <source>
        <dbReference type="SAM" id="MobiDB-lite"/>
    </source>
</evidence>
<dbReference type="AlphaFoldDB" id="A0A839SZH3"/>
<sequence length="155" mass="17299">MIEAGSATQIKPESAFRACSKSRELRPDKAKMAEEADRAGDPGHFQRGMANAQQTLNRILFLTSNPLPISAASTANNDIRQESMLYHYACAKKRRPKSPNCLACPLSVTEANRASFQVLCSIREIYPQQKNYRSRTEITKQAIINPAKVRLMAMV</sequence>
<organism evidence="2 3">
    <name type="scientific">Azomonas macrocytogenes</name>
    <name type="common">Azotobacter macrocytogenes</name>
    <dbReference type="NCBI Taxonomy" id="69962"/>
    <lineage>
        <taxon>Bacteria</taxon>
        <taxon>Pseudomonadati</taxon>
        <taxon>Pseudomonadota</taxon>
        <taxon>Gammaproteobacteria</taxon>
        <taxon>Pseudomonadales</taxon>
        <taxon>Pseudomonadaceae</taxon>
        <taxon>Azomonas</taxon>
    </lineage>
</organism>